<protein>
    <submittedName>
        <fullName evidence="1">Uncharacterized protein</fullName>
    </submittedName>
</protein>
<sequence>MSKENAALPPQRWERHKLTDGNRGMCAMRATFCMGTAAVDRLRLFIGNVNGATVWFVVTAGRTGALKVEAYAVDARHESHAVIPAVVPGDGAHCSAALSGEAEEALRRGSLPVQLDVEVRMVGKTAFVYANGICYAAYELKSALGGDITQAGTAVEDTLAPAPQLVHFDVQHKPGKFMHISFDDTYDLMKDLTVNEARYNSLFEHEVFAYLREMHEKYGAVFSFYLFYGRTDDAFTMSDMTIKFKDEFAAHAEWLKFGYHSLYENTRSSGLSDEEMIASVRDMHAAIIRFAGADSIDKIVRFGYFSVNTSALIALKRQGLIDGALTADDDRTDNCGLSGAALRILRQYDRYTDLEHGVRYYRSERRFDSCDSSEQMVSQLSMLQDDENNNECYILFGHSVLQTPITAALQWAYEQGDIAFRYPMHSERDVR</sequence>
<proteinExistence type="predicted"/>
<comment type="caution">
    <text evidence="1">The sequence shown here is derived from an EMBL/GenBank/DDBJ whole genome shotgun (WGS) entry which is preliminary data.</text>
</comment>
<evidence type="ECO:0000313" key="1">
    <source>
        <dbReference type="EMBL" id="MFD0958238.1"/>
    </source>
</evidence>
<gene>
    <name evidence="1" type="ORF">ACFQ2I_02415</name>
</gene>
<name>A0ABW3HL69_9BACL</name>
<keyword evidence="2" id="KW-1185">Reference proteome</keyword>
<organism evidence="1 2">
    <name type="scientific">Paenibacillus chungangensis</name>
    <dbReference type="NCBI Taxonomy" id="696535"/>
    <lineage>
        <taxon>Bacteria</taxon>
        <taxon>Bacillati</taxon>
        <taxon>Bacillota</taxon>
        <taxon>Bacilli</taxon>
        <taxon>Bacillales</taxon>
        <taxon>Paenibacillaceae</taxon>
        <taxon>Paenibacillus</taxon>
    </lineage>
</organism>
<evidence type="ECO:0000313" key="2">
    <source>
        <dbReference type="Proteomes" id="UP001596989"/>
    </source>
</evidence>
<reference evidence="2" key="1">
    <citation type="journal article" date="2019" name="Int. J. Syst. Evol. Microbiol.">
        <title>The Global Catalogue of Microorganisms (GCM) 10K type strain sequencing project: providing services to taxonomists for standard genome sequencing and annotation.</title>
        <authorList>
            <consortium name="The Broad Institute Genomics Platform"/>
            <consortium name="The Broad Institute Genome Sequencing Center for Infectious Disease"/>
            <person name="Wu L."/>
            <person name="Ma J."/>
        </authorList>
    </citation>
    <scope>NUCLEOTIDE SEQUENCE [LARGE SCALE GENOMIC DNA]</scope>
    <source>
        <strain evidence="2">CCUG 59129</strain>
    </source>
</reference>
<dbReference type="Proteomes" id="UP001596989">
    <property type="component" value="Unassembled WGS sequence"/>
</dbReference>
<dbReference type="RefSeq" id="WP_377561890.1">
    <property type="nucleotide sequence ID" value="NZ_JBHTJZ010000004.1"/>
</dbReference>
<dbReference type="EMBL" id="JBHTJZ010000004">
    <property type="protein sequence ID" value="MFD0958238.1"/>
    <property type="molecule type" value="Genomic_DNA"/>
</dbReference>
<accession>A0ABW3HL69</accession>